<dbReference type="Pfam" id="PF07690">
    <property type="entry name" value="MFS_1"/>
    <property type="match status" value="1"/>
</dbReference>
<evidence type="ECO:0000256" key="2">
    <source>
        <dbReference type="ARBA" id="ARBA00022989"/>
    </source>
</evidence>
<reference evidence="5 6" key="1">
    <citation type="submission" date="2019-07" db="EMBL/GenBank/DDBJ databases">
        <title>Whole genome shotgun sequence of Reyranella soli NBRC 108950.</title>
        <authorList>
            <person name="Hosoyama A."/>
            <person name="Uohara A."/>
            <person name="Ohji S."/>
            <person name="Ichikawa N."/>
        </authorList>
    </citation>
    <scope>NUCLEOTIDE SEQUENCE [LARGE SCALE GENOMIC DNA]</scope>
    <source>
        <strain evidence="5 6">NBRC 108950</strain>
    </source>
</reference>
<feature type="transmembrane region" description="Helical" evidence="4">
    <location>
        <begin position="108"/>
        <end position="131"/>
    </location>
</feature>
<evidence type="ECO:0000256" key="1">
    <source>
        <dbReference type="ARBA" id="ARBA00022692"/>
    </source>
</evidence>
<comment type="caution">
    <text evidence="5">The sequence shown here is derived from an EMBL/GenBank/DDBJ whole genome shotgun (WGS) entry which is preliminary data.</text>
</comment>
<evidence type="ECO:0000256" key="4">
    <source>
        <dbReference type="SAM" id="Phobius"/>
    </source>
</evidence>
<dbReference type="AlphaFoldDB" id="A0A512N524"/>
<dbReference type="SUPFAM" id="SSF103473">
    <property type="entry name" value="MFS general substrate transporter"/>
    <property type="match status" value="1"/>
</dbReference>
<dbReference type="Proteomes" id="UP000321058">
    <property type="component" value="Unassembled WGS sequence"/>
</dbReference>
<proteinExistence type="predicted"/>
<dbReference type="OrthoDB" id="7200137at2"/>
<feature type="transmembrane region" description="Helical" evidence="4">
    <location>
        <begin position="292"/>
        <end position="311"/>
    </location>
</feature>
<feature type="transmembrane region" description="Helical" evidence="4">
    <location>
        <begin position="17"/>
        <end position="36"/>
    </location>
</feature>
<feature type="transmembrane region" description="Helical" evidence="4">
    <location>
        <begin position="224"/>
        <end position="249"/>
    </location>
</feature>
<dbReference type="PANTHER" id="PTHR11360">
    <property type="entry name" value="MONOCARBOXYLATE TRANSPORTER"/>
    <property type="match status" value="1"/>
</dbReference>
<accession>A0A512N524</accession>
<dbReference type="RefSeq" id="WP_147147252.1">
    <property type="nucleotide sequence ID" value="NZ_BKAJ01000021.1"/>
</dbReference>
<feature type="transmembrane region" description="Helical" evidence="4">
    <location>
        <begin position="383"/>
        <end position="404"/>
    </location>
</feature>
<dbReference type="Gene3D" id="1.20.1250.20">
    <property type="entry name" value="MFS general substrate transporter like domains"/>
    <property type="match status" value="1"/>
</dbReference>
<sequence>MAKGGTEKAWRKRPSTVLWMLSLGQLISWGLVYYTFPLFVVPMTQELGWSRSGMFGALSAGLMVAGLSSIPVGAWIDRGHGRKLMTGGSLLAAALLVMWSRIDSLPLFYAMWIGLGACQAVLLYEPAFAVITRVYGPRYKQAILLMTFLGGLASTFGIPFTQFLIERVGWRASLDVLAAINVVVALMHWLFVPGPQEKPVPIGETKPPAEGKPKKGPLATAVRVPAFWGLVVAFAGYGLAFSAMSFHLIPLLDDRGVPTGVVMAIIALIGPMQVVGRVLLMVGQRHITTIQLGAGIYFAFPIAMAMLAMGISDVYGLILFAIIYGVANGLITILRGMAVPEFIGPEGYGVVSGALTMPTNLMRAAGPVLASLAWAAFGGYTPVLWGLAAIMLVAATGFAAAAFLSTKTA</sequence>
<keyword evidence="1 4" id="KW-0812">Transmembrane</keyword>
<feature type="transmembrane region" description="Helical" evidence="4">
    <location>
        <begin position="171"/>
        <end position="192"/>
    </location>
</feature>
<dbReference type="EMBL" id="BKAJ01000021">
    <property type="protein sequence ID" value="GEP54058.1"/>
    <property type="molecule type" value="Genomic_DNA"/>
</dbReference>
<organism evidence="5 6">
    <name type="scientific">Reyranella soli</name>
    <dbReference type="NCBI Taxonomy" id="1230389"/>
    <lineage>
        <taxon>Bacteria</taxon>
        <taxon>Pseudomonadati</taxon>
        <taxon>Pseudomonadota</taxon>
        <taxon>Alphaproteobacteria</taxon>
        <taxon>Hyphomicrobiales</taxon>
        <taxon>Reyranellaceae</taxon>
        <taxon>Reyranella</taxon>
    </lineage>
</organism>
<dbReference type="GO" id="GO:0022857">
    <property type="term" value="F:transmembrane transporter activity"/>
    <property type="evidence" value="ECO:0007669"/>
    <property type="project" value="InterPro"/>
</dbReference>
<protein>
    <submittedName>
        <fullName evidence="5">MFS transporter</fullName>
    </submittedName>
</protein>
<keyword evidence="2 4" id="KW-1133">Transmembrane helix</keyword>
<dbReference type="PANTHER" id="PTHR11360:SF290">
    <property type="entry name" value="MONOCARBOXYLATE MFS PERMEASE"/>
    <property type="match status" value="1"/>
</dbReference>
<name>A0A512N524_9HYPH</name>
<keyword evidence="6" id="KW-1185">Reference proteome</keyword>
<evidence type="ECO:0000313" key="5">
    <source>
        <dbReference type="EMBL" id="GEP54058.1"/>
    </source>
</evidence>
<dbReference type="InterPro" id="IPR011701">
    <property type="entry name" value="MFS"/>
</dbReference>
<evidence type="ECO:0000256" key="3">
    <source>
        <dbReference type="ARBA" id="ARBA00023136"/>
    </source>
</evidence>
<feature type="transmembrane region" description="Helical" evidence="4">
    <location>
        <begin position="84"/>
        <end position="102"/>
    </location>
</feature>
<feature type="transmembrane region" description="Helical" evidence="4">
    <location>
        <begin position="143"/>
        <end position="165"/>
    </location>
</feature>
<keyword evidence="3 4" id="KW-0472">Membrane</keyword>
<evidence type="ECO:0000313" key="6">
    <source>
        <dbReference type="Proteomes" id="UP000321058"/>
    </source>
</evidence>
<feature type="transmembrane region" description="Helical" evidence="4">
    <location>
        <begin position="56"/>
        <end position="77"/>
    </location>
</feature>
<feature type="transmembrane region" description="Helical" evidence="4">
    <location>
        <begin position="317"/>
        <end position="339"/>
    </location>
</feature>
<dbReference type="InterPro" id="IPR036259">
    <property type="entry name" value="MFS_trans_sf"/>
</dbReference>
<feature type="transmembrane region" description="Helical" evidence="4">
    <location>
        <begin position="360"/>
        <end position="377"/>
    </location>
</feature>
<feature type="transmembrane region" description="Helical" evidence="4">
    <location>
        <begin position="261"/>
        <end position="280"/>
    </location>
</feature>
<gene>
    <name evidence="5" type="ORF">RSO01_12240</name>
</gene>
<dbReference type="InterPro" id="IPR050327">
    <property type="entry name" value="Proton-linked_MCT"/>
</dbReference>